<dbReference type="GO" id="GO:0015123">
    <property type="term" value="F:acetate transmembrane transporter activity"/>
    <property type="evidence" value="ECO:0007669"/>
    <property type="project" value="TreeGrafter"/>
</dbReference>
<feature type="transmembrane region" description="Helical" evidence="6">
    <location>
        <begin position="58"/>
        <end position="78"/>
    </location>
</feature>
<evidence type="ECO:0000256" key="6">
    <source>
        <dbReference type="SAM" id="Phobius"/>
    </source>
</evidence>
<evidence type="ECO:0000313" key="7">
    <source>
        <dbReference type="EMBL" id="NYF99444.1"/>
    </source>
</evidence>
<dbReference type="Proteomes" id="UP000554054">
    <property type="component" value="Unassembled WGS sequence"/>
</dbReference>
<dbReference type="InterPro" id="IPR051633">
    <property type="entry name" value="AceTr"/>
</dbReference>
<dbReference type="GO" id="GO:0005886">
    <property type="term" value="C:plasma membrane"/>
    <property type="evidence" value="ECO:0007669"/>
    <property type="project" value="TreeGrafter"/>
</dbReference>
<comment type="caution">
    <text evidence="7">The sequence shown here is derived from an EMBL/GenBank/DDBJ whole genome shotgun (WGS) entry which is preliminary data.</text>
</comment>
<sequence>MSQATHPHVDAPAPAAIPKPAPGSFIADPAALGLAGFALTTVVLSVVNAGWVPSTVEPVVFGLAFAYGGIAQLCAGLWEFARGNTFGATAFSSYGGFWLSFWYLTGHTDLSGAGSDINQGLGLYLMAWAVFTLYMTVAAMHTNNAVLTVFVLLTITYILLALGEFFTADAITTAGGYVGILTALAAWYGSFAVVTNSTFKRAVVPIGPRE</sequence>
<dbReference type="InterPro" id="IPR000791">
    <property type="entry name" value="Gpr1/Fun34/SatP-like"/>
</dbReference>
<gene>
    <name evidence="7" type="ORF">BJY20_002836</name>
</gene>
<dbReference type="RefSeq" id="WP_185992141.1">
    <property type="nucleotide sequence ID" value="NZ_JACCAE010000001.1"/>
</dbReference>
<keyword evidence="5 6" id="KW-0472">Membrane</keyword>
<comment type="similarity">
    <text evidence="2">Belongs to the acetate uptake transporter (AceTr) (TC 2.A.96) family.</text>
</comment>
<proteinExistence type="inferred from homology"/>
<feature type="transmembrane region" description="Helical" evidence="6">
    <location>
        <begin position="117"/>
        <end position="137"/>
    </location>
</feature>
<feature type="transmembrane region" description="Helical" evidence="6">
    <location>
        <begin position="30"/>
        <end position="52"/>
    </location>
</feature>
<evidence type="ECO:0000256" key="4">
    <source>
        <dbReference type="ARBA" id="ARBA00022989"/>
    </source>
</evidence>
<dbReference type="PANTHER" id="PTHR31123">
    <property type="entry name" value="ACCUMULATION OF DYADS PROTEIN 2-RELATED"/>
    <property type="match status" value="1"/>
</dbReference>
<dbReference type="EMBL" id="JACCAE010000001">
    <property type="protein sequence ID" value="NYF99444.1"/>
    <property type="molecule type" value="Genomic_DNA"/>
</dbReference>
<evidence type="ECO:0000256" key="5">
    <source>
        <dbReference type="ARBA" id="ARBA00023136"/>
    </source>
</evidence>
<feature type="transmembrane region" description="Helical" evidence="6">
    <location>
        <begin position="144"/>
        <end position="162"/>
    </location>
</feature>
<dbReference type="PANTHER" id="PTHR31123:SF1">
    <property type="entry name" value="ACCUMULATION OF DYADS PROTEIN 2-RELATED"/>
    <property type="match status" value="1"/>
</dbReference>
<dbReference type="AlphaFoldDB" id="A0A852VZ20"/>
<keyword evidence="3 6" id="KW-0812">Transmembrane</keyword>
<dbReference type="Pfam" id="PF01184">
    <property type="entry name" value="Gpr1_Fun34_YaaH"/>
    <property type="match status" value="1"/>
</dbReference>
<keyword evidence="4 6" id="KW-1133">Transmembrane helix</keyword>
<comment type="subcellular location">
    <subcellularLocation>
        <location evidence="1">Membrane</location>
        <topology evidence="1">Multi-pass membrane protein</topology>
    </subcellularLocation>
</comment>
<dbReference type="NCBIfam" id="NF038013">
    <property type="entry name" value="AceTr_1"/>
    <property type="match status" value="1"/>
</dbReference>
<name>A0A852VZ20_9MICO</name>
<organism evidence="7 8">
    <name type="scientific">Janibacter cremeus</name>
    <dbReference type="NCBI Taxonomy" id="1285192"/>
    <lineage>
        <taxon>Bacteria</taxon>
        <taxon>Bacillati</taxon>
        <taxon>Actinomycetota</taxon>
        <taxon>Actinomycetes</taxon>
        <taxon>Micrococcales</taxon>
        <taxon>Intrasporangiaceae</taxon>
        <taxon>Janibacter</taxon>
    </lineage>
</organism>
<protein>
    <submittedName>
        <fullName evidence="7">Uncharacterized protein</fullName>
    </submittedName>
</protein>
<accession>A0A852VZ20</accession>
<keyword evidence="8" id="KW-1185">Reference proteome</keyword>
<evidence type="ECO:0000256" key="3">
    <source>
        <dbReference type="ARBA" id="ARBA00022692"/>
    </source>
</evidence>
<evidence type="ECO:0000256" key="2">
    <source>
        <dbReference type="ARBA" id="ARBA00005587"/>
    </source>
</evidence>
<feature type="transmembrane region" description="Helical" evidence="6">
    <location>
        <begin position="174"/>
        <end position="194"/>
    </location>
</feature>
<reference evidence="7 8" key="1">
    <citation type="submission" date="2020-07" db="EMBL/GenBank/DDBJ databases">
        <title>Sequencing the genomes of 1000 actinobacteria strains.</title>
        <authorList>
            <person name="Klenk H.-P."/>
        </authorList>
    </citation>
    <scope>NUCLEOTIDE SEQUENCE [LARGE SCALE GENOMIC DNA]</scope>
    <source>
        <strain evidence="7 8">DSM 26154</strain>
    </source>
</reference>
<evidence type="ECO:0000313" key="8">
    <source>
        <dbReference type="Proteomes" id="UP000554054"/>
    </source>
</evidence>
<evidence type="ECO:0000256" key="1">
    <source>
        <dbReference type="ARBA" id="ARBA00004141"/>
    </source>
</evidence>